<dbReference type="InterPro" id="IPR011010">
    <property type="entry name" value="DNA_brk_join_enz"/>
</dbReference>
<dbReference type="EMBL" id="AZEG01000002">
    <property type="protein sequence ID" value="KRL38773.1"/>
    <property type="molecule type" value="Genomic_DNA"/>
</dbReference>
<dbReference type="PATRIC" id="fig|1423812.3.peg.906"/>
<dbReference type="RefSeq" id="WP_057735699.1">
    <property type="nucleotide sequence ID" value="NZ_AZEG01000002.1"/>
</dbReference>
<gene>
    <name evidence="6" type="ORF">FD20_GL000841</name>
</gene>
<dbReference type="InterPro" id="IPR013762">
    <property type="entry name" value="Integrase-like_cat_sf"/>
</dbReference>
<dbReference type="InterPro" id="IPR010998">
    <property type="entry name" value="Integrase_recombinase_N"/>
</dbReference>
<dbReference type="Pfam" id="PF14659">
    <property type="entry name" value="Phage_int_SAM_3"/>
    <property type="match status" value="1"/>
</dbReference>
<accession>A0A0R1Q8S4</accession>
<evidence type="ECO:0000256" key="2">
    <source>
        <dbReference type="ARBA" id="ARBA00022908"/>
    </source>
</evidence>
<dbReference type="InterPro" id="IPR050808">
    <property type="entry name" value="Phage_Integrase"/>
</dbReference>
<organism evidence="6 7">
    <name type="scientific">Liquorilactobacillus uvarum DSM 19971</name>
    <dbReference type="NCBI Taxonomy" id="1423812"/>
    <lineage>
        <taxon>Bacteria</taxon>
        <taxon>Bacillati</taxon>
        <taxon>Bacillota</taxon>
        <taxon>Bacilli</taxon>
        <taxon>Lactobacillales</taxon>
        <taxon>Lactobacillaceae</taxon>
        <taxon>Liquorilactobacillus</taxon>
    </lineage>
</organism>
<dbReference type="OrthoDB" id="9803188at2"/>
<dbReference type="Gene3D" id="1.10.150.130">
    <property type="match status" value="1"/>
</dbReference>
<sequence>MASFKQYKTKSGNKLWKFQVFEGRDPSGKQIITKRQGFETKKEAKIAAARLEENIRNHGFTDNNKITFSEVYHSWFELYQNTVKESTWVKTKEIFHLHILPVFGNLPLAKITTMQCQKAVDDWFNNGFTKYKVFINNVSRVFKYAMRMKLITENPVDNIIRPREKSKPVSTMQDNYYDLDELKHFLNCLYDDDNFKAYTFFRLLAFSGLRKSEALALTYNDIDFDRNTISVNKTQSRGEKGLVIQTPKTYESNRIVFVDKKTIEIVKQWRFQQQKELLILGFNSLKPEQLIFTSRNNTMLQPVKPTIWLYHVIKKYDLKKITTHGFRHTYATLAIESGLSIKEVQQQLGHRDFRTTMNIYAAVTQKRKNEIANKFTNYVNF</sequence>
<dbReference type="Pfam" id="PF00589">
    <property type="entry name" value="Phage_integrase"/>
    <property type="match status" value="1"/>
</dbReference>
<dbReference type="Pfam" id="PF14657">
    <property type="entry name" value="Arm-DNA-bind_4"/>
    <property type="match status" value="1"/>
</dbReference>
<reference evidence="6 7" key="1">
    <citation type="journal article" date="2015" name="Genome Announc.">
        <title>Expanding the biotechnology potential of lactobacilli through comparative genomics of 213 strains and associated genera.</title>
        <authorList>
            <person name="Sun Z."/>
            <person name="Harris H.M."/>
            <person name="McCann A."/>
            <person name="Guo C."/>
            <person name="Argimon S."/>
            <person name="Zhang W."/>
            <person name="Yang X."/>
            <person name="Jeffery I.B."/>
            <person name="Cooney J.C."/>
            <person name="Kagawa T.F."/>
            <person name="Liu W."/>
            <person name="Song Y."/>
            <person name="Salvetti E."/>
            <person name="Wrobel A."/>
            <person name="Rasinkangas P."/>
            <person name="Parkhill J."/>
            <person name="Rea M.C."/>
            <person name="O'Sullivan O."/>
            <person name="Ritari J."/>
            <person name="Douillard F.P."/>
            <person name="Paul Ross R."/>
            <person name="Yang R."/>
            <person name="Briner A.E."/>
            <person name="Felis G.E."/>
            <person name="de Vos W.M."/>
            <person name="Barrangou R."/>
            <person name="Klaenhammer T.R."/>
            <person name="Caufield P.W."/>
            <person name="Cui Y."/>
            <person name="Zhang H."/>
            <person name="O'Toole P.W."/>
        </authorList>
    </citation>
    <scope>NUCLEOTIDE SEQUENCE [LARGE SCALE GENOMIC DNA]</scope>
    <source>
        <strain evidence="6 7">DSM 19971</strain>
    </source>
</reference>
<evidence type="ECO:0000256" key="3">
    <source>
        <dbReference type="ARBA" id="ARBA00023125"/>
    </source>
</evidence>
<dbReference type="GO" id="GO:0015074">
    <property type="term" value="P:DNA integration"/>
    <property type="evidence" value="ECO:0007669"/>
    <property type="project" value="UniProtKB-KW"/>
</dbReference>
<keyword evidence="4" id="KW-0233">DNA recombination</keyword>
<evidence type="ECO:0000259" key="5">
    <source>
        <dbReference type="PROSITE" id="PS51898"/>
    </source>
</evidence>
<dbReference type="PANTHER" id="PTHR30629:SF2">
    <property type="entry name" value="PROPHAGE INTEGRASE INTS-RELATED"/>
    <property type="match status" value="1"/>
</dbReference>
<proteinExistence type="inferred from homology"/>
<evidence type="ECO:0000313" key="7">
    <source>
        <dbReference type="Proteomes" id="UP000051155"/>
    </source>
</evidence>
<evidence type="ECO:0000256" key="4">
    <source>
        <dbReference type="ARBA" id="ARBA00023172"/>
    </source>
</evidence>
<name>A0A0R1Q8S4_9LACO</name>
<dbReference type="SUPFAM" id="SSF56349">
    <property type="entry name" value="DNA breaking-rejoining enzymes"/>
    <property type="match status" value="1"/>
</dbReference>
<dbReference type="InterPro" id="IPR004107">
    <property type="entry name" value="Integrase_SAM-like_N"/>
</dbReference>
<dbReference type="PROSITE" id="PS51898">
    <property type="entry name" value="TYR_RECOMBINASE"/>
    <property type="match status" value="1"/>
</dbReference>
<dbReference type="PANTHER" id="PTHR30629">
    <property type="entry name" value="PROPHAGE INTEGRASE"/>
    <property type="match status" value="1"/>
</dbReference>
<comment type="caution">
    <text evidence="6">The sequence shown here is derived from an EMBL/GenBank/DDBJ whole genome shotgun (WGS) entry which is preliminary data.</text>
</comment>
<dbReference type="STRING" id="1423812.FD20_GL000841"/>
<comment type="similarity">
    <text evidence="1">Belongs to the 'phage' integrase family.</text>
</comment>
<dbReference type="Gene3D" id="1.10.443.10">
    <property type="entry name" value="Intergrase catalytic core"/>
    <property type="match status" value="1"/>
</dbReference>
<keyword evidence="2" id="KW-0229">DNA integration</keyword>
<feature type="domain" description="Tyr recombinase" evidence="5">
    <location>
        <begin position="172"/>
        <end position="373"/>
    </location>
</feature>
<protein>
    <recommendedName>
        <fullName evidence="5">Tyr recombinase domain-containing protein</fullName>
    </recommendedName>
</protein>
<dbReference type="Proteomes" id="UP000051155">
    <property type="component" value="Unassembled WGS sequence"/>
</dbReference>
<keyword evidence="3" id="KW-0238">DNA-binding</keyword>
<dbReference type="AlphaFoldDB" id="A0A0R1Q8S4"/>
<dbReference type="InterPro" id="IPR002104">
    <property type="entry name" value="Integrase_catalytic"/>
</dbReference>
<evidence type="ECO:0000256" key="1">
    <source>
        <dbReference type="ARBA" id="ARBA00008857"/>
    </source>
</evidence>
<dbReference type="InterPro" id="IPR028259">
    <property type="entry name" value="AP2-like_int_N"/>
</dbReference>
<dbReference type="CDD" id="cd01189">
    <property type="entry name" value="INT_ICEBs1_C_like"/>
    <property type="match status" value="1"/>
</dbReference>
<evidence type="ECO:0000313" key="6">
    <source>
        <dbReference type="EMBL" id="KRL38773.1"/>
    </source>
</evidence>
<keyword evidence="7" id="KW-1185">Reference proteome</keyword>
<dbReference type="GO" id="GO:0006310">
    <property type="term" value="P:DNA recombination"/>
    <property type="evidence" value="ECO:0007669"/>
    <property type="project" value="UniProtKB-KW"/>
</dbReference>
<dbReference type="GO" id="GO:0003677">
    <property type="term" value="F:DNA binding"/>
    <property type="evidence" value="ECO:0007669"/>
    <property type="project" value="UniProtKB-KW"/>
</dbReference>